<comment type="function">
    <text evidence="1">Probable oxidoreductase that may play a role as regulator of mitochondrial function.</text>
</comment>
<evidence type="ECO:0000313" key="6">
    <source>
        <dbReference type="Proteomes" id="UP001566476"/>
    </source>
</evidence>
<evidence type="ECO:0000259" key="4">
    <source>
        <dbReference type="Pfam" id="PF01593"/>
    </source>
</evidence>
<dbReference type="PANTHER" id="PTHR10668">
    <property type="entry name" value="PHYTOENE DEHYDROGENASE"/>
    <property type="match status" value="1"/>
</dbReference>
<sequence length="557" mass="59808">MTTVDAVVIGAGHNALITAAQLARAGWDVLVAERNDEVGGAMRSGQVTQPGLVHDLYATNINLFLASPAYAELGEDLARHGFSPVVSERSYSNVFPDGTCLRVYSDAERTERLLGEHSQEDLAGWRGLHARYRSFMQGLMPLYSTTLPSLRAAAGAARAVRSLGFFDTLEIARTLTASTRELGDTWFSTPEAKALIATWGMHLDYGPDVSGGAMFPFLETFTDMEEGIAVTEGGISRLSEALAAVVREAGGQVRTGTAVERVLTDGRRATGVRLAGGEEVHARRAVVAGTMPAHLFDDLLGGDPAVSEQTRTRTARYRHGPGTMVVHLALDRPLDWAAEEELSQFAYVHVAPHVDDLARTYQQSMAGLIPDDPLLIVGQTSQVDPSRSPDHRQVVWVQVRTLPSTIRGDAAGTIGATDWDEAKEAVADRVLDKLERYAPGVRDSVLARTVFSPLDLERSNPNLVGGDSVGGSHHLWQNFLFRPWPGASTYQMPVENLWLTGAATWPGGGTNGVSGSLCARRILNPHPYRTRVTATAAGTAAAVGAAVLAGRSLAHHR</sequence>
<dbReference type="Gene3D" id="3.50.50.60">
    <property type="entry name" value="FAD/NAD(P)-binding domain"/>
    <property type="match status" value="2"/>
</dbReference>
<comment type="caution">
    <text evidence="5">The sequence shown here is derived from an EMBL/GenBank/DDBJ whole genome shotgun (WGS) entry which is preliminary data.</text>
</comment>
<evidence type="ECO:0000256" key="1">
    <source>
        <dbReference type="ARBA" id="ARBA00037217"/>
    </source>
</evidence>
<organism evidence="5 6">
    <name type="scientific">Kineococcus mangrovi</name>
    <dbReference type="NCBI Taxonomy" id="1660183"/>
    <lineage>
        <taxon>Bacteria</taxon>
        <taxon>Bacillati</taxon>
        <taxon>Actinomycetota</taxon>
        <taxon>Actinomycetes</taxon>
        <taxon>Kineosporiales</taxon>
        <taxon>Kineosporiaceae</taxon>
        <taxon>Kineococcus</taxon>
    </lineage>
</organism>
<reference evidence="5 6" key="1">
    <citation type="submission" date="2024-07" db="EMBL/GenBank/DDBJ databases">
        <authorList>
            <person name="Thanompreechachai J."/>
            <person name="Duangmal K."/>
        </authorList>
    </citation>
    <scope>NUCLEOTIDE SEQUENCE [LARGE SCALE GENOMIC DNA]</scope>
    <source>
        <strain evidence="5 6">TBRC 1896</strain>
    </source>
</reference>
<name>A0ABV4I6C7_9ACTN</name>
<dbReference type="InterPro" id="IPR002937">
    <property type="entry name" value="Amino_oxidase"/>
</dbReference>
<evidence type="ECO:0000256" key="3">
    <source>
        <dbReference type="ARBA" id="ARBA00040298"/>
    </source>
</evidence>
<accession>A0ABV4I6C7</accession>
<feature type="domain" description="Amine oxidase" evidence="4">
    <location>
        <begin position="16"/>
        <end position="521"/>
    </location>
</feature>
<dbReference type="EMBL" id="JBGGTQ010000009">
    <property type="protein sequence ID" value="MEZ0494085.1"/>
    <property type="molecule type" value="Genomic_DNA"/>
</dbReference>
<dbReference type="InterPro" id="IPR036188">
    <property type="entry name" value="FAD/NAD-bd_sf"/>
</dbReference>
<evidence type="ECO:0000313" key="5">
    <source>
        <dbReference type="EMBL" id="MEZ0494085.1"/>
    </source>
</evidence>
<dbReference type="Proteomes" id="UP001566476">
    <property type="component" value="Unassembled WGS sequence"/>
</dbReference>
<dbReference type="Pfam" id="PF01593">
    <property type="entry name" value="Amino_oxidase"/>
    <property type="match status" value="1"/>
</dbReference>
<dbReference type="RefSeq" id="WP_370720319.1">
    <property type="nucleotide sequence ID" value="NZ_JBGGTQ010000009.1"/>
</dbReference>
<comment type="subunit">
    <text evidence="2">Interacts with COX5B; this interaction may contribute to localize PYROXD2 to the inner face of the inner mitochondrial membrane.</text>
</comment>
<dbReference type="SUPFAM" id="SSF51905">
    <property type="entry name" value="FAD/NAD(P)-binding domain"/>
    <property type="match status" value="1"/>
</dbReference>
<dbReference type="PANTHER" id="PTHR10668:SF105">
    <property type="entry name" value="DEHYDROGENASE-RELATED"/>
    <property type="match status" value="1"/>
</dbReference>
<protein>
    <recommendedName>
        <fullName evidence="3">Pyridine nucleotide-disulfide oxidoreductase domain-containing protein 2</fullName>
    </recommendedName>
</protein>
<gene>
    <name evidence="5" type="ORF">AB2L28_17755</name>
</gene>
<proteinExistence type="predicted"/>
<evidence type="ECO:0000256" key="2">
    <source>
        <dbReference type="ARBA" id="ARBA00038825"/>
    </source>
</evidence>
<keyword evidence="6" id="KW-1185">Reference proteome</keyword>